<evidence type="ECO:0000256" key="3">
    <source>
        <dbReference type="ARBA" id="ARBA00023159"/>
    </source>
</evidence>
<evidence type="ECO:0000313" key="6">
    <source>
        <dbReference type="EMBL" id="SFE63406.1"/>
    </source>
</evidence>
<dbReference type="EMBL" id="FONN01000004">
    <property type="protein sequence ID" value="SFE63406.1"/>
    <property type="molecule type" value="Genomic_DNA"/>
</dbReference>
<evidence type="ECO:0000256" key="1">
    <source>
        <dbReference type="ARBA" id="ARBA00023015"/>
    </source>
</evidence>
<name>A0A1I2C4P7_9BACL</name>
<dbReference type="Pfam" id="PF00027">
    <property type="entry name" value="cNMP_binding"/>
    <property type="match status" value="1"/>
</dbReference>
<sequence length="178" mass="20200">MLVMLLYKGETLFRQGELGPLYHIKSGMLKIIRLHEDGSPILMNIITAGETIPHHSLITQQAYHGTAVALVTCDIEVLPSQEWYQTLESGPEKCRDIALLLQNKLRMMQQRIDQLTQAAPIDKLRKLEQWFDQHISPATLCDVLTQDEIGQLIGLRRETVNRLLRAKAAETTMKEASV</sequence>
<keyword evidence="2" id="KW-0238">DNA-binding</keyword>
<evidence type="ECO:0000313" key="7">
    <source>
        <dbReference type="Proteomes" id="UP000183410"/>
    </source>
</evidence>
<dbReference type="InterPro" id="IPR014710">
    <property type="entry name" value="RmlC-like_jellyroll"/>
</dbReference>
<dbReference type="InterPro" id="IPR036388">
    <property type="entry name" value="WH-like_DNA-bd_sf"/>
</dbReference>
<reference evidence="7" key="1">
    <citation type="submission" date="2016-10" db="EMBL/GenBank/DDBJ databases">
        <authorList>
            <person name="Varghese N."/>
            <person name="Submissions S."/>
        </authorList>
    </citation>
    <scope>NUCLEOTIDE SEQUENCE [LARGE SCALE GENOMIC DNA]</scope>
    <source>
        <strain evidence="7">CGMCC 1.10223</strain>
    </source>
</reference>
<dbReference type="AlphaFoldDB" id="A0A1I2C4P7"/>
<evidence type="ECO:0000259" key="5">
    <source>
        <dbReference type="PROSITE" id="PS50042"/>
    </source>
</evidence>
<feature type="domain" description="Cyclic nucleotide-binding" evidence="5">
    <location>
        <begin position="1"/>
        <end position="87"/>
    </location>
</feature>
<protein>
    <submittedName>
        <fullName evidence="6">cAMP-binding domain of CRP or a regulatory subunit of cAMP-dependent protein kinases</fullName>
    </submittedName>
</protein>
<keyword evidence="3" id="KW-0010">Activator</keyword>
<keyword evidence="1" id="KW-0805">Transcription regulation</keyword>
<evidence type="ECO:0000256" key="4">
    <source>
        <dbReference type="ARBA" id="ARBA00023163"/>
    </source>
</evidence>
<dbReference type="InterPro" id="IPR012318">
    <property type="entry name" value="HTH_CRP"/>
</dbReference>
<dbReference type="Proteomes" id="UP000183410">
    <property type="component" value="Unassembled WGS sequence"/>
</dbReference>
<dbReference type="CDD" id="cd00038">
    <property type="entry name" value="CAP_ED"/>
    <property type="match status" value="1"/>
</dbReference>
<dbReference type="GO" id="GO:0003677">
    <property type="term" value="F:DNA binding"/>
    <property type="evidence" value="ECO:0007669"/>
    <property type="project" value="UniProtKB-KW"/>
</dbReference>
<dbReference type="GO" id="GO:0016301">
    <property type="term" value="F:kinase activity"/>
    <property type="evidence" value="ECO:0007669"/>
    <property type="project" value="UniProtKB-KW"/>
</dbReference>
<dbReference type="Gene3D" id="2.60.120.10">
    <property type="entry name" value="Jelly Rolls"/>
    <property type="match status" value="1"/>
</dbReference>
<evidence type="ECO:0000256" key="2">
    <source>
        <dbReference type="ARBA" id="ARBA00023125"/>
    </source>
</evidence>
<dbReference type="GO" id="GO:0003700">
    <property type="term" value="F:DNA-binding transcription factor activity"/>
    <property type="evidence" value="ECO:0007669"/>
    <property type="project" value="TreeGrafter"/>
</dbReference>
<dbReference type="Pfam" id="PF00325">
    <property type="entry name" value="Crp"/>
    <property type="match status" value="1"/>
</dbReference>
<keyword evidence="6" id="KW-0808">Transferase</keyword>
<dbReference type="GO" id="GO:0005829">
    <property type="term" value="C:cytosol"/>
    <property type="evidence" value="ECO:0007669"/>
    <property type="project" value="TreeGrafter"/>
</dbReference>
<dbReference type="PANTHER" id="PTHR24567:SF74">
    <property type="entry name" value="HTH-TYPE TRANSCRIPTIONAL REGULATOR ARCR"/>
    <property type="match status" value="1"/>
</dbReference>
<proteinExistence type="predicted"/>
<keyword evidence="4" id="KW-0804">Transcription</keyword>
<dbReference type="InterPro" id="IPR018490">
    <property type="entry name" value="cNMP-bd_dom_sf"/>
</dbReference>
<keyword evidence="7" id="KW-1185">Reference proteome</keyword>
<dbReference type="InterPro" id="IPR000595">
    <property type="entry name" value="cNMP-bd_dom"/>
</dbReference>
<dbReference type="Gene3D" id="1.10.10.10">
    <property type="entry name" value="Winged helix-like DNA-binding domain superfamily/Winged helix DNA-binding domain"/>
    <property type="match status" value="1"/>
</dbReference>
<accession>A0A1I2C4P7</accession>
<dbReference type="PANTHER" id="PTHR24567">
    <property type="entry name" value="CRP FAMILY TRANSCRIPTIONAL REGULATORY PROTEIN"/>
    <property type="match status" value="1"/>
</dbReference>
<keyword evidence="6" id="KW-0418">Kinase</keyword>
<dbReference type="InterPro" id="IPR050397">
    <property type="entry name" value="Env_Response_Regulators"/>
</dbReference>
<gene>
    <name evidence="6" type="ORF">SAMN04487969_104280</name>
</gene>
<organism evidence="6 7">
    <name type="scientific">Paenibacillus algorifonticola</name>
    <dbReference type="NCBI Taxonomy" id="684063"/>
    <lineage>
        <taxon>Bacteria</taxon>
        <taxon>Bacillati</taxon>
        <taxon>Bacillota</taxon>
        <taxon>Bacilli</taxon>
        <taxon>Bacillales</taxon>
        <taxon>Paenibacillaceae</taxon>
        <taxon>Paenibacillus</taxon>
    </lineage>
</organism>
<dbReference type="SUPFAM" id="SSF51206">
    <property type="entry name" value="cAMP-binding domain-like"/>
    <property type="match status" value="1"/>
</dbReference>
<dbReference type="PROSITE" id="PS50042">
    <property type="entry name" value="CNMP_BINDING_3"/>
    <property type="match status" value="1"/>
</dbReference>